<evidence type="ECO:0000313" key="2">
    <source>
        <dbReference type="Proteomes" id="UP001423409"/>
    </source>
</evidence>
<sequence>MNTITAMLNTHPKPGPFDAGRLAECISACLECQGCCDLCADACLNEREHLAHLTKCITLNSQCAEVCAATAGVLARVGQGDAAVIRAQLQACVAACRACAEECEMHARGMDMKHCAVCAECCRRCEAACQKLLT</sequence>
<comment type="caution">
    <text evidence="1">The sequence shown here is derived from an EMBL/GenBank/DDBJ whole genome shotgun (WGS) entry which is preliminary data.</text>
</comment>
<keyword evidence="2" id="KW-1185">Reference proteome</keyword>
<reference evidence="1 2" key="1">
    <citation type="submission" date="2024-02" db="EMBL/GenBank/DDBJ databases">
        <title>Deinococcus caeni NBRC 101312.</title>
        <authorList>
            <person name="Ichikawa N."/>
            <person name="Katano-Makiyama Y."/>
            <person name="Hidaka K."/>
        </authorList>
    </citation>
    <scope>NUCLEOTIDE SEQUENCE [LARGE SCALE GENOMIC DNA]</scope>
    <source>
        <strain evidence="1 2">NBRC 101312</strain>
    </source>
</reference>
<organism evidence="1 2">
    <name type="scientific">Deinococcus caeni</name>
    <dbReference type="NCBI Taxonomy" id="569127"/>
    <lineage>
        <taxon>Bacteria</taxon>
        <taxon>Thermotogati</taxon>
        <taxon>Deinococcota</taxon>
        <taxon>Deinococci</taxon>
        <taxon>Deinococcales</taxon>
        <taxon>Deinococcaceae</taxon>
        <taxon>Deinococcus</taxon>
    </lineage>
</organism>
<dbReference type="PANTHER" id="PTHR37310">
    <property type="entry name" value="CYTOPLASMIC PROTEIN-RELATED"/>
    <property type="match status" value="1"/>
</dbReference>
<dbReference type="Pfam" id="PF03860">
    <property type="entry name" value="Csp"/>
    <property type="match status" value="1"/>
</dbReference>
<accession>A0ABP9UIB8</accession>
<dbReference type="Proteomes" id="UP001423409">
    <property type="component" value="Unassembled WGS sequence"/>
</dbReference>
<evidence type="ECO:0008006" key="3">
    <source>
        <dbReference type="Google" id="ProtNLM"/>
    </source>
</evidence>
<dbReference type="PANTHER" id="PTHR37310:SF1">
    <property type="entry name" value="CYTOPLASMIC PROTEIN"/>
    <property type="match status" value="1"/>
</dbReference>
<dbReference type="RefSeq" id="WP_345446914.1">
    <property type="nucleotide sequence ID" value="NZ_BAABQU010000053.1"/>
</dbReference>
<proteinExistence type="predicted"/>
<protein>
    <recommendedName>
        <fullName evidence="3">Four-helix bundle copper-binding protein</fullName>
    </recommendedName>
</protein>
<dbReference type="EMBL" id="BAABQU010000053">
    <property type="protein sequence ID" value="GAA5441484.1"/>
    <property type="molecule type" value="Genomic_DNA"/>
</dbReference>
<dbReference type="Gene3D" id="1.20.1270.360">
    <property type="match status" value="1"/>
</dbReference>
<evidence type="ECO:0000313" key="1">
    <source>
        <dbReference type="EMBL" id="GAA5441484.1"/>
    </source>
</evidence>
<dbReference type="InterPro" id="IPR005560">
    <property type="entry name" value="Csp_YhjQ"/>
</dbReference>
<gene>
    <name evidence="1" type="ORF">Dcae01_03021</name>
</gene>
<name>A0ABP9UIB8_9DEIO</name>